<dbReference type="Gene3D" id="3.40.50.980">
    <property type="match status" value="1"/>
</dbReference>
<evidence type="ECO:0000259" key="2">
    <source>
        <dbReference type="Pfam" id="PF00501"/>
    </source>
</evidence>
<dbReference type="AlphaFoldDB" id="A0A916XRJ5"/>
<keyword evidence="1" id="KW-0436">Ligase</keyword>
<dbReference type="GO" id="GO:0005524">
    <property type="term" value="F:ATP binding"/>
    <property type="evidence" value="ECO:0007669"/>
    <property type="project" value="InterPro"/>
</dbReference>
<dbReference type="NCBIfam" id="TIGR02262">
    <property type="entry name" value="benz_CoA_lig"/>
    <property type="match status" value="1"/>
</dbReference>
<keyword evidence="5" id="KW-1185">Reference proteome</keyword>
<feature type="domain" description="AMP-dependent synthetase/ligase" evidence="2">
    <location>
        <begin position="32"/>
        <end position="390"/>
    </location>
</feature>
<evidence type="ECO:0000259" key="3">
    <source>
        <dbReference type="Pfam" id="PF13193"/>
    </source>
</evidence>
<proteinExistence type="predicted"/>
<organism evidence="4 5">
    <name type="scientific">Undibacterium terreum</name>
    <dbReference type="NCBI Taxonomy" id="1224302"/>
    <lineage>
        <taxon>Bacteria</taxon>
        <taxon>Pseudomonadati</taxon>
        <taxon>Pseudomonadota</taxon>
        <taxon>Betaproteobacteria</taxon>
        <taxon>Burkholderiales</taxon>
        <taxon>Oxalobacteraceae</taxon>
        <taxon>Undibacterium</taxon>
    </lineage>
</organism>
<dbReference type="SUPFAM" id="SSF56801">
    <property type="entry name" value="Acetyl-CoA synthetase-like"/>
    <property type="match status" value="1"/>
</dbReference>
<dbReference type="Gene3D" id="3.40.50.12820">
    <property type="match status" value="1"/>
</dbReference>
<evidence type="ECO:0000313" key="5">
    <source>
        <dbReference type="Proteomes" id="UP000637423"/>
    </source>
</evidence>
<dbReference type="GO" id="GO:0044550">
    <property type="term" value="P:secondary metabolite biosynthetic process"/>
    <property type="evidence" value="ECO:0007669"/>
    <property type="project" value="TreeGrafter"/>
</dbReference>
<dbReference type="CDD" id="cd05959">
    <property type="entry name" value="BCL_4HBCL"/>
    <property type="match status" value="1"/>
</dbReference>
<dbReference type="GO" id="GO:0016878">
    <property type="term" value="F:acid-thiol ligase activity"/>
    <property type="evidence" value="ECO:0007669"/>
    <property type="project" value="TreeGrafter"/>
</dbReference>
<sequence length="530" mass="57690">MDQADVSEIDVSEIKLPEQFNFARHILELNQDRAGKTAYIDDNRKLSYGELAQASRRFAAGLKLAGIHREERILLVMQDTVDMPVALLGAMLAGIVPVPVNTLLPAADYSYMLEHSTASAVVVSEALWPVVQEALAALATQPKIIITGQGAASVAGALSFASVLDTAPLAEADFARTRADDFAFWLYSSGSTGRPKGTVHSHANLFWTAELYGKPVLGVRESDLVFSAAKLFFAYGLGNALTFPLSVGATTVLMPERPTPPAVFKRLTEHRPTVFCGVPTLYVAMLASDELPAKEQVALRICASAGEALSREVGERFHHHFDCHILDGLGSTEMLHIFLSNREGDVHYGSTGRPVPGYQLELRDDNGHAVPNGEIGDLYIRGPSAALLYWANREKSRSTFVGDWVKSGDKYSIDADGYYTYAGRSDDMLKVSGQYVSPIEVESALMGHDSVLECAVIGVPDADGLTKTKAFVVLRHPESACGELEDDLKKFVKSRLAPHKYPRDISFVQLLPKTATGKIQRFKLRAAEGH</sequence>
<name>A0A916XRJ5_9BURK</name>
<feature type="domain" description="AMP-binding enzyme C-terminal" evidence="3">
    <location>
        <begin position="440"/>
        <end position="518"/>
    </location>
</feature>
<protein>
    <submittedName>
        <fullName evidence="4">Acetyl-CoA synthetase</fullName>
    </submittedName>
</protein>
<comment type="caution">
    <text evidence="4">The sequence shown here is derived from an EMBL/GenBank/DDBJ whole genome shotgun (WGS) entry which is preliminary data.</text>
</comment>
<dbReference type="PANTHER" id="PTHR43352:SF1">
    <property type="entry name" value="ANTHRANILATE--COA LIGASE"/>
    <property type="match status" value="1"/>
</dbReference>
<dbReference type="Pfam" id="PF00501">
    <property type="entry name" value="AMP-binding"/>
    <property type="match status" value="1"/>
</dbReference>
<dbReference type="Pfam" id="PF13193">
    <property type="entry name" value="AMP-binding_C"/>
    <property type="match status" value="1"/>
</dbReference>
<dbReference type="GO" id="GO:0016405">
    <property type="term" value="F:CoA-ligase activity"/>
    <property type="evidence" value="ECO:0007669"/>
    <property type="project" value="InterPro"/>
</dbReference>
<dbReference type="RefSeq" id="WP_188569036.1">
    <property type="nucleotide sequence ID" value="NZ_BMED01000007.1"/>
</dbReference>
<dbReference type="EMBL" id="BMED01000007">
    <property type="protein sequence ID" value="GGC97810.1"/>
    <property type="molecule type" value="Genomic_DNA"/>
</dbReference>
<dbReference type="InterPro" id="IPR045851">
    <property type="entry name" value="AMP-bd_C_sf"/>
</dbReference>
<reference evidence="4" key="1">
    <citation type="journal article" date="2014" name="Int. J. Syst. Evol. Microbiol.">
        <title>Complete genome sequence of Corynebacterium casei LMG S-19264T (=DSM 44701T), isolated from a smear-ripened cheese.</title>
        <authorList>
            <consortium name="US DOE Joint Genome Institute (JGI-PGF)"/>
            <person name="Walter F."/>
            <person name="Albersmeier A."/>
            <person name="Kalinowski J."/>
            <person name="Ruckert C."/>
        </authorList>
    </citation>
    <scope>NUCLEOTIDE SEQUENCE</scope>
    <source>
        <strain evidence="4">CGMCC 1.10998</strain>
    </source>
</reference>
<gene>
    <name evidence="4" type="ORF">GCM10011396_51690</name>
</gene>
<dbReference type="InterPro" id="IPR000873">
    <property type="entry name" value="AMP-dep_synth/lig_dom"/>
</dbReference>
<dbReference type="Proteomes" id="UP000637423">
    <property type="component" value="Unassembled WGS sequence"/>
</dbReference>
<dbReference type="Gene3D" id="3.30.300.30">
    <property type="match status" value="1"/>
</dbReference>
<reference evidence="4" key="2">
    <citation type="submission" date="2020-09" db="EMBL/GenBank/DDBJ databases">
        <authorList>
            <person name="Sun Q."/>
            <person name="Zhou Y."/>
        </authorList>
    </citation>
    <scope>NUCLEOTIDE SEQUENCE</scope>
    <source>
        <strain evidence="4">CGMCC 1.10998</strain>
    </source>
</reference>
<dbReference type="InterPro" id="IPR025110">
    <property type="entry name" value="AMP-bd_C"/>
</dbReference>
<accession>A0A916XRJ5</accession>
<dbReference type="InterPro" id="IPR011957">
    <property type="entry name" value="Benz_CoA_lig"/>
</dbReference>
<dbReference type="PANTHER" id="PTHR43352">
    <property type="entry name" value="ACETYL-COA SYNTHETASE"/>
    <property type="match status" value="1"/>
</dbReference>
<dbReference type="Gene3D" id="2.30.38.10">
    <property type="entry name" value="Luciferase, Domain 3"/>
    <property type="match status" value="1"/>
</dbReference>
<evidence type="ECO:0000256" key="1">
    <source>
        <dbReference type="ARBA" id="ARBA00022598"/>
    </source>
</evidence>
<evidence type="ECO:0000313" key="4">
    <source>
        <dbReference type="EMBL" id="GGC97810.1"/>
    </source>
</evidence>